<dbReference type="Gene3D" id="3.30.200.20">
    <property type="entry name" value="Phosphorylase Kinase, domain 1"/>
    <property type="match status" value="1"/>
</dbReference>
<keyword evidence="3" id="KW-1185">Reference proteome</keyword>
<feature type="compositionally biased region" description="Basic residues" evidence="1">
    <location>
        <begin position="134"/>
        <end position="143"/>
    </location>
</feature>
<evidence type="ECO:0008006" key="4">
    <source>
        <dbReference type="Google" id="ProtNLM"/>
    </source>
</evidence>
<feature type="compositionally biased region" description="Polar residues" evidence="1">
    <location>
        <begin position="258"/>
        <end position="285"/>
    </location>
</feature>
<feature type="compositionally biased region" description="Low complexity" evidence="1">
    <location>
        <begin position="201"/>
        <end position="211"/>
    </location>
</feature>
<dbReference type="EMBL" id="BRYB01003761">
    <property type="protein sequence ID" value="GMI20180.1"/>
    <property type="molecule type" value="Genomic_DNA"/>
</dbReference>
<comment type="caution">
    <text evidence="2">The sequence shown here is derived from an EMBL/GenBank/DDBJ whole genome shotgun (WGS) entry which is preliminary data.</text>
</comment>
<feature type="compositionally biased region" description="Gly residues" evidence="1">
    <location>
        <begin position="98"/>
        <end position="110"/>
    </location>
</feature>
<feature type="region of interest" description="Disordered" evidence="1">
    <location>
        <begin position="414"/>
        <end position="543"/>
    </location>
</feature>
<evidence type="ECO:0000256" key="1">
    <source>
        <dbReference type="SAM" id="MobiDB-lite"/>
    </source>
</evidence>
<evidence type="ECO:0000313" key="2">
    <source>
        <dbReference type="EMBL" id="GMI20180.1"/>
    </source>
</evidence>
<feature type="compositionally biased region" description="Acidic residues" evidence="1">
    <location>
        <begin position="189"/>
        <end position="200"/>
    </location>
</feature>
<gene>
    <name evidence="2" type="ORF">TeGR_g3594</name>
</gene>
<feature type="non-terminal residue" evidence="2">
    <location>
        <position position="1"/>
    </location>
</feature>
<name>A0ABQ6M5X8_9STRA</name>
<dbReference type="Proteomes" id="UP001165060">
    <property type="component" value="Unassembled WGS sequence"/>
</dbReference>
<feature type="compositionally biased region" description="Low complexity" evidence="1">
    <location>
        <begin position="111"/>
        <end position="132"/>
    </location>
</feature>
<feature type="region of interest" description="Disordered" evidence="1">
    <location>
        <begin position="75"/>
        <end position="395"/>
    </location>
</feature>
<feature type="compositionally biased region" description="Basic residues" evidence="1">
    <location>
        <begin position="363"/>
        <end position="374"/>
    </location>
</feature>
<organism evidence="2 3">
    <name type="scientific">Tetraparma gracilis</name>
    <dbReference type="NCBI Taxonomy" id="2962635"/>
    <lineage>
        <taxon>Eukaryota</taxon>
        <taxon>Sar</taxon>
        <taxon>Stramenopiles</taxon>
        <taxon>Ochrophyta</taxon>
        <taxon>Bolidophyceae</taxon>
        <taxon>Parmales</taxon>
        <taxon>Triparmaceae</taxon>
        <taxon>Tetraparma</taxon>
    </lineage>
</organism>
<protein>
    <recommendedName>
        <fullName evidence="4">Protein kinase domain-containing protein</fullName>
    </recommendedName>
</protein>
<proteinExistence type="predicted"/>
<feature type="compositionally biased region" description="Basic and acidic residues" evidence="1">
    <location>
        <begin position="75"/>
        <end position="84"/>
    </location>
</feature>
<evidence type="ECO:0000313" key="3">
    <source>
        <dbReference type="Proteomes" id="UP001165060"/>
    </source>
</evidence>
<reference evidence="2 3" key="1">
    <citation type="journal article" date="2023" name="Commun. Biol.">
        <title>Genome analysis of Parmales, the sister group of diatoms, reveals the evolutionary specialization of diatoms from phago-mixotrophs to photoautotrophs.</title>
        <authorList>
            <person name="Ban H."/>
            <person name="Sato S."/>
            <person name="Yoshikawa S."/>
            <person name="Yamada K."/>
            <person name="Nakamura Y."/>
            <person name="Ichinomiya M."/>
            <person name="Sato N."/>
            <person name="Blanc-Mathieu R."/>
            <person name="Endo H."/>
            <person name="Kuwata A."/>
            <person name="Ogata H."/>
        </authorList>
    </citation>
    <scope>NUCLEOTIDE SEQUENCE [LARGE SCALE GENOMIC DNA]</scope>
</reference>
<accession>A0ABQ6M5X8</accession>
<sequence length="603" mass="60486">LLPPTPTPASLSLYLTHVLIQGLKHPAPAARRDQHTTLSYLAASGIPLPPSYYLLKASLLSGAARAAAIAEGLGRHPEDGRLGEARSSGVVPEHTPGLLGGPGTGGGGEAGMCAEEVVGEAAAEPAASPAPARRQTRSSRRGLSRPASPAEAPPPAPDTPVVSPSEGSEGRESGGDSDTVELAPREEPAGDGEDTVELGGEDAAAPGGPDAMSLADAASPGGGAMEQSFGSCGSADMLTQDSGADMLTQDSGADALTRDSSLTGQDFTGNVTENLTANTAATDQSDCAPPPLGGGLSDDDGDEADSCVVSLKARPAATPRRLPLSTPAKGAGGGEDTFDEARPLAAATPLPSLNTSMAAMSARSRRRMSIRRRLAANETATPRARPDADTSVGSASTLALASRIRPAALGATELGGAARVKPGGADSLSPSGGAPKPKITKSDLSYMMSWDPAQKPKRAAAAPEVRKAKSGAVTVAMAKIEEDDSNGSEASGAGAMPPTPPRRKRPPTPPRAKARAAAPSPPPAAAAAANAAPPPAGGPYEPAFLPLASSSNLCHINSNPYAKLGVIGRGGSCKVYRALGKDLNVVALKRVKLDGMDKKAIDG</sequence>